<dbReference type="InterPro" id="IPR000182">
    <property type="entry name" value="GNAT_dom"/>
</dbReference>
<dbReference type="Gene3D" id="3.40.630.30">
    <property type="match status" value="1"/>
</dbReference>
<comment type="caution">
    <text evidence="2">The sequence shown here is derived from an EMBL/GenBank/DDBJ whole genome shotgun (WGS) entry which is preliminary data.</text>
</comment>
<dbReference type="InterPro" id="IPR051908">
    <property type="entry name" value="Ribosomal_N-acetyltransferase"/>
</dbReference>
<feature type="domain" description="N-acetyltransferase" evidence="1">
    <location>
        <begin position="43"/>
        <end position="188"/>
    </location>
</feature>
<dbReference type="PROSITE" id="PS51186">
    <property type="entry name" value="GNAT"/>
    <property type="match status" value="1"/>
</dbReference>
<name>A0ABP5QPK1_9ACTN</name>
<sequence>MSLMTHWPLAGLRLTTPRLELRLPSPGELAALASLAAEGVHDPAVQPFTVAWTDVAPEQRAQSVLQYHWRCWGEWRPEDWELNLVVLQDGVVVGTQGISARDFVIRREVHSGSWLGRRYHHRGLGTEMRAAVLHLAFAGLDAQHAVSGAFADNTASLGVSGKLGYRDDGIEHHVVRAQAAVLRRLRLTSEQWREHQLVPVKIEGLQECLPWFGLGSPHSSSGS</sequence>
<keyword evidence="3" id="KW-1185">Reference proteome</keyword>
<dbReference type="PANTHER" id="PTHR43441:SF11">
    <property type="entry name" value="RIBOSOMAL-PROTEIN-SERINE ACETYLTRANSFERASE"/>
    <property type="match status" value="1"/>
</dbReference>
<accession>A0ABP5QPK1</accession>
<dbReference type="Proteomes" id="UP001500305">
    <property type="component" value="Unassembled WGS sequence"/>
</dbReference>
<protein>
    <submittedName>
        <fullName evidence="2">GNAT family protein</fullName>
    </submittedName>
</protein>
<proteinExistence type="predicted"/>
<dbReference type="RefSeq" id="WP_344635988.1">
    <property type="nucleotide sequence ID" value="NZ_BAAATR010000007.1"/>
</dbReference>
<dbReference type="InterPro" id="IPR016181">
    <property type="entry name" value="Acyl_CoA_acyltransferase"/>
</dbReference>
<evidence type="ECO:0000259" key="1">
    <source>
        <dbReference type="PROSITE" id="PS51186"/>
    </source>
</evidence>
<evidence type="ECO:0000313" key="2">
    <source>
        <dbReference type="EMBL" id="GAA2239369.1"/>
    </source>
</evidence>
<reference evidence="3" key="1">
    <citation type="journal article" date="2019" name="Int. J. Syst. Evol. Microbiol.">
        <title>The Global Catalogue of Microorganisms (GCM) 10K type strain sequencing project: providing services to taxonomists for standard genome sequencing and annotation.</title>
        <authorList>
            <consortium name="The Broad Institute Genomics Platform"/>
            <consortium name="The Broad Institute Genome Sequencing Center for Infectious Disease"/>
            <person name="Wu L."/>
            <person name="Ma J."/>
        </authorList>
    </citation>
    <scope>NUCLEOTIDE SEQUENCE [LARGE SCALE GENOMIC DNA]</scope>
    <source>
        <strain evidence="3">JCM 7356</strain>
    </source>
</reference>
<gene>
    <name evidence="2" type="ORF">GCM10010430_20720</name>
</gene>
<dbReference type="SUPFAM" id="SSF55729">
    <property type="entry name" value="Acyl-CoA N-acyltransferases (Nat)"/>
    <property type="match status" value="1"/>
</dbReference>
<dbReference type="EMBL" id="BAAATR010000007">
    <property type="protein sequence ID" value="GAA2239369.1"/>
    <property type="molecule type" value="Genomic_DNA"/>
</dbReference>
<organism evidence="2 3">
    <name type="scientific">Kitasatospora cystarginea</name>
    <dbReference type="NCBI Taxonomy" id="58350"/>
    <lineage>
        <taxon>Bacteria</taxon>
        <taxon>Bacillati</taxon>
        <taxon>Actinomycetota</taxon>
        <taxon>Actinomycetes</taxon>
        <taxon>Kitasatosporales</taxon>
        <taxon>Streptomycetaceae</taxon>
        <taxon>Kitasatospora</taxon>
    </lineage>
</organism>
<evidence type="ECO:0000313" key="3">
    <source>
        <dbReference type="Proteomes" id="UP001500305"/>
    </source>
</evidence>
<dbReference type="Pfam" id="PF13302">
    <property type="entry name" value="Acetyltransf_3"/>
    <property type="match status" value="1"/>
</dbReference>
<dbReference type="PANTHER" id="PTHR43441">
    <property type="entry name" value="RIBOSOMAL-PROTEIN-SERINE ACETYLTRANSFERASE"/>
    <property type="match status" value="1"/>
</dbReference>